<accession>A0A4U8TAN4</accession>
<gene>
    <name evidence="1" type="ORF">LS71_004845</name>
</gene>
<dbReference type="InterPro" id="IPR003678">
    <property type="entry name" value="Put_OMP"/>
</dbReference>
<proteinExistence type="predicted"/>
<dbReference type="OrthoDB" id="5328533at2"/>
<evidence type="ECO:0000313" key="2">
    <source>
        <dbReference type="Proteomes" id="UP000029733"/>
    </source>
</evidence>
<comment type="caution">
    <text evidence="1">The sequence shown here is derived from an EMBL/GenBank/DDBJ whole genome shotgun (WGS) entry which is preliminary data.</text>
</comment>
<organism evidence="1 2">
    <name type="scientific">Helicobacter jaachi</name>
    <dbReference type="NCBI Taxonomy" id="1677920"/>
    <lineage>
        <taxon>Bacteria</taxon>
        <taxon>Pseudomonadati</taxon>
        <taxon>Campylobacterota</taxon>
        <taxon>Epsilonproteobacteria</taxon>
        <taxon>Campylobacterales</taxon>
        <taxon>Helicobacteraceae</taxon>
        <taxon>Helicobacter</taxon>
    </lineage>
</organism>
<reference evidence="1 2" key="1">
    <citation type="journal article" date="2014" name="Genome Announc.">
        <title>Draft genome sequences of eight enterohepatic helicobacter species isolated from both laboratory and wild rodents.</title>
        <authorList>
            <person name="Sheh A."/>
            <person name="Shen Z."/>
            <person name="Fox J.G."/>
        </authorList>
    </citation>
    <scope>NUCLEOTIDE SEQUENCE [LARGE SCALE GENOMIC DNA]</scope>
    <source>
        <strain evidence="1 2">MIT 09-6949</strain>
    </source>
</reference>
<name>A0A4U8TAN4_9HELI</name>
<dbReference type="RefSeq" id="WP_034355140.1">
    <property type="nucleotide sequence ID" value="NZ_JRPR02000002.1"/>
</dbReference>
<dbReference type="Pfam" id="PF02521">
    <property type="entry name" value="HP_OMP_2"/>
    <property type="match status" value="1"/>
</dbReference>
<dbReference type="AlphaFoldDB" id="A0A4U8TAN4"/>
<dbReference type="EMBL" id="JRPR02000002">
    <property type="protein sequence ID" value="TLD96921.1"/>
    <property type="molecule type" value="Genomic_DNA"/>
</dbReference>
<protein>
    <submittedName>
        <fullName evidence="1">Outer membrane family protein</fullName>
    </submittedName>
</protein>
<evidence type="ECO:0000313" key="1">
    <source>
        <dbReference type="EMBL" id="TLD96921.1"/>
    </source>
</evidence>
<keyword evidence="2" id="KW-1185">Reference proteome</keyword>
<sequence>MRKILCFLFMVGCASGFEYKVSGLAESFTKAGFNNQRLVQGSDNDRAPTESFSTIFAQLNFDAQIFSGLNFGLGGSVGGLALDSTNNAQGKEYALTQGLNRTVVQDAFFGASFERNKAQNYVLHNAFLEHSSEHFYLKLGRYESGKVGEWFDGHTQGAEGYAKFGAFKLWAFFSNRRALLHSRLFYDWWQLNGEHENGKTRNLYAAGFDTESSGFKLSLFSYYADSKVVAPGFSLSFDTNPSFSMQGFRSITKIHALFPIAQSSFVGSNDTFGADVTTTIYDGYRNWGYVKKSTQTLHIAQKFAFDNMNFGLGYYQNFGNANALIGTFGSPLELAILPSNAYDYGRGMSDMVGANALTGYGYFGSVHGGFDWSLLARATKSDRSDEQSVALNMNYQIRSDIKISAKLEWLNDITKAGYSPYIGANKLAKKRADDKSHAFFVISHTF</sequence>
<dbReference type="Proteomes" id="UP000029733">
    <property type="component" value="Unassembled WGS sequence"/>
</dbReference>